<protein>
    <submittedName>
        <fullName evidence="1">Uncharacterized protein</fullName>
    </submittedName>
</protein>
<proteinExistence type="predicted"/>
<reference evidence="1 2" key="1">
    <citation type="submission" date="2024-08" db="EMBL/GenBank/DDBJ databases">
        <authorList>
            <person name="Lu H."/>
        </authorList>
    </citation>
    <scope>NUCLEOTIDE SEQUENCE [LARGE SCALE GENOMIC DNA]</scope>
    <source>
        <strain evidence="1 2">BYS87W</strain>
    </source>
</reference>
<evidence type="ECO:0000313" key="1">
    <source>
        <dbReference type="EMBL" id="MFG6467530.1"/>
    </source>
</evidence>
<dbReference type="EMBL" id="JBIGIB010000003">
    <property type="protein sequence ID" value="MFG6467530.1"/>
    <property type="molecule type" value="Genomic_DNA"/>
</dbReference>
<accession>A0ABW7GZX6</accession>
<dbReference type="RefSeq" id="WP_394385192.1">
    <property type="nucleotide sequence ID" value="NZ_JBIGIB010000003.1"/>
</dbReference>
<keyword evidence="2" id="KW-1185">Reference proteome</keyword>
<name>A0ABW7GZX6_9BURK</name>
<comment type="caution">
    <text evidence="1">The sequence shown here is derived from an EMBL/GenBank/DDBJ whole genome shotgun (WGS) entry which is preliminary data.</text>
</comment>
<evidence type="ECO:0000313" key="2">
    <source>
        <dbReference type="Proteomes" id="UP001606303"/>
    </source>
</evidence>
<gene>
    <name evidence="1" type="ORF">ACG01O_12980</name>
</gene>
<organism evidence="1 2">
    <name type="scientific">Pelomonas baiyunensis</name>
    <dbReference type="NCBI Taxonomy" id="3299026"/>
    <lineage>
        <taxon>Bacteria</taxon>
        <taxon>Pseudomonadati</taxon>
        <taxon>Pseudomonadota</taxon>
        <taxon>Betaproteobacteria</taxon>
        <taxon>Burkholderiales</taxon>
        <taxon>Sphaerotilaceae</taxon>
        <taxon>Roseateles</taxon>
    </lineage>
</organism>
<sequence length="62" mass="6819">MNSSNPTVAALVAQLDADLREAWEERAAVIEFAGGMARELAECMALLELIRQRPAEVFACLR</sequence>
<dbReference type="Proteomes" id="UP001606303">
    <property type="component" value="Unassembled WGS sequence"/>
</dbReference>